<comment type="catalytic activity">
    <reaction evidence="1">
        <text>(7,8-dihydropterin-6-yl)methyl diphosphate + 4-aminobenzoate = 7,8-dihydropteroate + diphosphate</text>
        <dbReference type="Rhea" id="RHEA:19949"/>
        <dbReference type="ChEBI" id="CHEBI:17836"/>
        <dbReference type="ChEBI" id="CHEBI:17839"/>
        <dbReference type="ChEBI" id="CHEBI:33019"/>
        <dbReference type="ChEBI" id="CHEBI:72950"/>
        <dbReference type="EC" id="2.5.1.15"/>
    </reaction>
</comment>
<dbReference type="GO" id="GO:0046654">
    <property type="term" value="P:tetrahydrofolate biosynthetic process"/>
    <property type="evidence" value="ECO:0007669"/>
    <property type="project" value="TreeGrafter"/>
</dbReference>
<evidence type="ECO:0000256" key="3">
    <source>
        <dbReference type="ARBA" id="ARBA00004763"/>
    </source>
</evidence>
<dbReference type="SUPFAM" id="SSF51717">
    <property type="entry name" value="Dihydropteroate synthetase-like"/>
    <property type="match status" value="1"/>
</dbReference>
<dbReference type="Pfam" id="PF00809">
    <property type="entry name" value="Pterin_bind"/>
    <property type="match status" value="1"/>
</dbReference>
<accession>A0A9D2BFT9</accession>
<dbReference type="PANTHER" id="PTHR20941">
    <property type="entry name" value="FOLATE SYNTHESIS PROTEINS"/>
    <property type="match status" value="1"/>
</dbReference>
<dbReference type="AlphaFoldDB" id="A0A9D2BFT9"/>
<comment type="pathway">
    <text evidence="3">Cofactor biosynthesis; tetrahydrofolate biosynthesis; 7,8-dihydrofolate from 2-amino-4-hydroxy-6-hydroxymethyl-7,8-dihydropteridine diphosphate and 4-aminobenzoate: step 1/2.</text>
</comment>
<reference evidence="10" key="2">
    <citation type="submission" date="2021-04" db="EMBL/GenBank/DDBJ databases">
        <authorList>
            <person name="Gilroy R."/>
        </authorList>
    </citation>
    <scope>NUCLEOTIDE SEQUENCE</scope>
    <source>
        <strain evidence="10">ChiGjej6B6-14162</strain>
    </source>
</reference>
<dbReference type="GO" id="GO:0005829">
    <property type="term" value="C:cytosol"/>
    <property type="evidence" value="ECO:0007669"/>
    <property type="project" value="TreeGrafter"/>
</dbReference>
<name>A0A9D2BFT9_9BACT</name>
<evidence type="ECO:0000256" key="7">
    <source>
        <dbReference type="ARBA" id="ARBA00022842"/>
    </source>
</evidence>
<dbReference type="InterPro" id="IPR045031">
    <property type="entry name" value="DHP_synth-like"/>
</dbReference>
<sequence>MLNRTINIKGDLFPLDRPVVMGILNVTPDSIFAGSRKRTEAEIAMRIEEILAQGGDWIDIGGYSSRPDATPVTADEEMRRLELGLEILRHDYPSVPVSVDTFRADVARCCVEKYGVAMINDISAGELDPEMFRTVADLKVPYIMMHMRGTPQTKDSLTDYTNLMDEIMLYFAEKVRQLCLMGVSDLILDPGFGFSKTLEQNYELMAHLREFGIFDLPILVGISRKRMIYQLLGGTPEESLNGTTALHTYALLNGADILRVHDVKEAVEAVRIVQKIKEYC</sequence>
<evidence type="ECO:0000256" key="8">
    <source>
        <dbReference type="ARBA" id="ARBA00022909"/>
    </source>
</evidence>
<dbReference type="InterPro" id="IPR006390">
    <property type="entry name" value="DHP_synth_dom"/>
</dbReference>
<evidence type="ECO:0000313" key="10">
    <source>
        <dbReference type="EMBL" id="HIX74636.1"/>
    </source>
</evidence>
<keyword evidence="5 10" id="KW-0808">Transferase</keyword>
<dbReference type="GO" id="GO:0004156">
    <property type="term" value="F:dihydropteroate synthase activity"/>
    <property type="evidence" value="ECO:0007669"/>
    <property type="project" value="UniProtKB-EC"/>
</dbReference>
<gene>
    <name evidence="10" type="primary">folP</name>
    <name evidence="10" type="ORF">H9977_06355</name>
</gene>
<comment type="caution">
    <text evidence="10">The sequence shown here is derived from an EMBL/GenBank/DDBJ whole genome shotgun (WGS) entry which is preliminary data.</text>
</comment>
<evidence type="ECO:0000259" key="9">
    <source>
        <dbReference type="PROSITE" id="PS50972"/>
    </source>
</evidence>
<evidence type="ECO:0000256" key="1">
    <source>
        <dbReference type="ARBA" id="ARBA00000012"/>
    </source>
</evidence>
<dbReference type="EMBL" id="DXEL01000045">
    <property type="protein sequence ID" value="HIX74636.1"/>
    <property type="molecule type" value="Genomic_DNA"/>
</dbReference>
<dbReference type="Gene3D" id="3.20.20.20">
    <property type="entry name" value="Dihydropteroate synthase-like"/>
    <property type="match status" value="1"/>
</dbReference>
<evidence type="ECO:0000256" key="4">
    <source>
        <dbReference type="ARBA" id="ARBA00012458"/>
    </source>
</evidence>
<evidence type="ECO:0000256" key="2">
    <source>
        <dbReference type="ARBA" id="ARBA00001946"/>
    </source>
</evidence>
<dbReference type="EC" id="2.5.1.15" evidence="4"/>
<protein>
    <recommendedName>
        <fullName evidence="4">dihydropteroate synthase</fullName>
        <ecNumber evidence="4">2.5.1.15</ecNumber>
    </recommendedName>
</protein>
<comment type="cofactor">
    <cofactor evidence="2">
        <name>Mg(2+)</name>
        <dbReference type="ChEBI" id="CHEBI:18420"/>
    </cofactor>
</comment>
<evidence type="ECO:0000256" key="6">
    <source>
        <dbReference type="ARBA" id="ARBA00022723"/>
    </source>
</evidence>
<proteinExistence type="predicted"/>
<dbReference type="PANTHER" id="PTHR20941:SF1">
    <property type="entry name" value="FOLIC ACID SYNTHESIS PROTEIN FOL1"/>
    <property type="match status" value="1"/>
</dbReference>
<keyword evidence="6" id="KW-0479">Metal-binding</keyword>
<dbReference type="PROSITE" id="PS50972">
    <property type="entry name" value="PTERIN_BINDING"/>
    <property type="match status" value="1"/>
</dbReference>
<dbReference type="NCBIfam" id="TIGR01496">
    <property type="entry name" value="DHPS"/>
    <property type="match status" value="1"/>
</dbReference>
<dbReference type="GO" id="GO:0046656">
    <property type="term" value="P:folic acid biosynthetic process"/>
    <property type="evidence" value="ECO:0007669"/>
    <property type="project" value="UniProtKB-KW"/>
</dbReference>
<feature type="domain" description="Pterin-binding" evidence="9">
    <location>
        <begin position="18"/>
        <end position="271"/>
    </location>
</feature>
<organism evidence="10 11">
    <name type="scientific">Candidatus Parabacteroides intestinipullorum</name>
    <dbReference type="NCBI Taxonomy" id="2838723"/>
    <lineage>
        <taxon>Bacteria</taxon>
        <taxon>Pseudomonadati</taxon>
        <taxon>Bacteroidota</taxon>
        <taxon>Bacteroidia</taxon>
        <taxon>Bacteroidales</taxon>
        <taxon>Tannerellaceae</taxon>
        <taxon>Parabacteroides</taxon>
    </lineage>
</organism>
<keyword evidence="8" id="KW-0289">Folate biosynthesis</keyword>
<evidence type="ECO:0000256" key="5">
    <source>
        <dbReference type="ARBA" id="ARBA00022679"/>
    </source>
</evidence>
<dbReference type="GO" id="GO:0046872">
    <property type="term" value="F:metal ion binding"/>
    <property type="evidence" value="ECO:0007669"/>
    <property type="project" value="UniProtKB-KW"/>
</dbReference>
<dbReference type="InterPro" id="IPR011005">
    <property type="entry name" value="Dihydropteroate_synth-like_sf"/>
</dbReference>
<keyword evidence="7" id="KW-0460">Magnesium</keyword>
<dbReference type="InterPro" id="IPR000489">
    <property type="entry name" value="Pterin-binding_dom"/>
</dbReference>
<dbReference type="Proteomes" id="UP000886740">
    <property type="component" value="Unassembled WGS sequence"/>
</dbReference>
<dbReference type="CDD" id="cd00739">
    <property type="entry name" value="DHPS"/>
    <property type="match status" value="1"/>
</dbReference>
<reference evidence="10" key="1">
    <citation type="journal article" date="2021" name="PeerJ">
        <title>Extensive microbial diversity within the chicken gut microbiome revealed by metagenomics and culture.</title>
        <authorList>
            <person name="Gilroy R."/>
            <person name="Ravi A."/>
            <person name="Getino M."/>
            <person name="Pursley I."/>
            <person name="Horton D.L."/>
            <person name="Alikhan N.F."/>
            <person name="Baker D."/>
            <person name="Gharbi K."/>
            <person name="Hall N."/>
            <person name="Watson M."/>
            <person name="Adriaenssens E.M."/>
            <person name="Foster-Nyarko E."/>
            <person name="Jarju S."/>
            <person name="Secka A."/>
            <person name="Antonio M."/>
            <person name="Oren A."/>
            <person name="Chaudhuri R.R."/>
            <person name="La Ragione R."/>
            <person name="Hildebrand F."/>
            <person name="Pallen M.J."/>
        </authorList>
    </citation>
    <scope>NUCLEOTIDE SEQUENCE</scope>
    <source>
        <strain evidence="10">ChiGjej6B6-14162</strain>
    </source>
</reference>
<evidence type="ECO:0000313" key="11">
    <source>
        <dbReference type="Proteomes" id="UP000886740"/>
    </source>
</evidence>